<dbReference type="AlphaFoldDB" id="A0A371YJN1"/>
<evidence type="ECO:0000313" key="1">
    <source>
        <dbReference type="EMBL" id="RFC81662.1"/>
    </source>
</evidence>
<dbReference type="EMBL" id="PYIX02000067">
    <property type="protein sequence ID" value="RFC81662.1"/>
    <property type="molecule type" value="Genomic_DNA"/>
</dbReference>
<name>A0A371YJN1_9GAMM</name>
<accession>A0A371YJN1</accession>
<protein>
    <submittedName>
        <fullName evidence="1">IS701 family transposase</fullName>
    </submittedName>
</protein>
<dbReference type="Proteomes" id="UP000240957">
    <property type="component" value="Unassembled WGS sequence"/>
</dbReference>
<organism evidence="1 2">
    <name type="scientific">Acinetobacter sichuanensis</name>
    <dbReference type="NCBI Taxonomy" id="2136183"/>
    <lineage>
        <taxon>Bacteria</taxon>
        <taxon>Pseudomonadati</taxon>
        <taxon>Pseudomonadota</taxon>
        <taxon>Gammaproteobacteria</taxon>
        <taxon>Moraxellales</taxon>
        <taxon>Moraxellaceae</taxon>
        <taxon>Acinetobacter</taxon>
    </lineage>
</organism>
<sequence>MGFLMTEPHSISCTQLADTYQISHDSVNRFLER</sequence>
<proteinExistence type="predicted"/>
<reference evidence="1 2" key="1">
    <citation type="submission" date="2018-08" db="EMBL/GenBank/DDBJ databases">
        <title>The draft genome of Acinetobacter sichuanensis strain WCHAc060041.</title>
        <authorList>
            <person name="Qin J."/>
            <person name="Feng Y."/>
            <person name="Zong Z."/>
        </authorList>
    </citation>
    <scope>NUCLEOTIDE SEQUENCE [LARGE SCALE GENOMIC DNA]</scope>
    <source>
        <strain evidence="1 2">WCHAc060041</strain>
    </source>
</reference>
<gene>
    <name evidence="1" type="ORF">C9E89_020680</name>
</gene>
<evidence type="ECO:0000313" key="2">
    <source>
        <dbReference type="Proteomes" id="UP000240957"/>
    </source>
</evidence>
<feature type="non-terminal residue" evidence="1">
    <location>
        <position position="33"/>
    </location>
</feature>
<comment type="caution">
    <text evidence="1">The sequence shown here is derived from an EMBL/GenBank/DDBJ whole genome shotgun (WGS) entry which is preliminary data.</text>
</comment>